<evidence type="ECO:0000256" key="6">
    <source>
        <dbReference type="ARBA" id="ARBA00023125"/>
    </source>
</evidence>
<dbReference type="InterPro" id="IPR004333">
    <property type="entry name" value="SBP_dom"/>
</dbReference>
<keyword evidence="5" id="KW-0805">Transcription regulation</keyword>
<evidence type="ECO:0000256" key="2">
    <source>
        <dbReference type="ARBA" id="ARBA00022723"/>
    </source>
</evidence>
<feature type="domain" description="SBP-type" evidence="11">
    <location>
        <begin position="24"/>
        <end position="101"/>
    </location>
</feature>
<keyword evidence="13" id="KW-1185">Reference proteome</keyword>
<evidence type="ECO:0000256" key="7">
    <source>
        <dbReference type="ARBA" id="ARBA00023163"/>
    </source>
</evidence>
<dbReference type="GO" id="GO:0003677">
    <property type="term" value="F:DNA binding"/>
    <property type="evidence" value="ECO:0007669"/>
    <property type="project" value="UniProtKB-KW"/>
</dbReference>
<keyword evidence="2" id="KW-0479">Metal-binding</keyword>
<sequence length="334" mass="36565">MESLSASASGSSKRARTPGNGVQVPSCLVDGCTADLSKCRDYHRRHKVCELHSKTPIVTIRSQEQRFCQQCSRFHSLVEFDEGKRSCRKRLDGHNRRRRKPQPDSLCINSGRFFPNHQGTKFIPFGSRVFSTSAVTSAWAEGVKAKSDAMHQNQHHHSEIDFSNRNLFHGSSSHNYKGGKQFPFLEGTNNSTLPEGSVCQTLIAANSSSSSCNGSTSTSTSSQKAFSDMGFHRAMNSRRALSLLSSPQLPQQQVETRMVQADSIPRQQAQTFMIPGLNYSGLGMEGEPIGSSLVSSGGSGNVNNNLHGHDMFQIGPDGSSTNGTHHQTLSFSWE</sequence>
<comment type="subcellular location">
    <subcellularLocation>
        <location evidence="1">Nucleus</location>
    </subcellularLocation>
</comment>
<keyword evidence="4" id="KW-0862">Zinc</keyword>
<dbReference type="GO" id="GO:0005634">
    <property type="term" value="C:nucleus"/>
    <property type="evidence" value="ECO:0007669"/>
    <property type="project" value="UniProtKB-SubCell"/>
</dbReference>
<evidence type="ECO:0000256" key="3">
    <source>
        <dbReference type="ARBA" id="ARBA00022771"/>
    </source>
</evidence>
<feature type="compositionally biased region" description="Low complexity" evidence="10">
    <location>
        <begin position="1"/>
        <end position="12"/>
    </location>
</feature>
<evidence type="ECO:0000256" key="4">
    <source>
        <dbReference type="ARBA" id="ARBA00022833"/>
    </source>
</evidence>
<evidence type="ECO:0000256" key="1">
    <source>
        <dbReference type="ARBA" id="ARBA00004123"/>
    </source>
</evidence>
<reference evidence="12" key="1">
    <citation type="journal article" date="2023" name="Plant J.">
        <title>Genome sequences and population genomics provide insights into the demographic history, inbreeding, and mutation load of two 'living fossil' tree species of Dipteronia.</title>
        <authorList>
            <person name="Feng Y."/>
            <person name="Comes H.P."/>
            <person name="Chen J."/>
            <person name="Zhu S."/>
            <person name="Lu R."/>
            <person name="Zhang X."/>
            <person name="Li P."/>
            <person name="Qiu J."/>
            <person name="Olsen K.M."/>
            <person name="Qiu Y."/>
        </authorList>
    </citation>
    <scope>NUCLEOTIDE SEQUENCE</scope>
    <source>
        <strain evidence="12">KIB01</strain>
    </source>
</reference>
<dbReference type="InterPro" id="IPR044817">
    <property type="entry name" value="SBP-like"/>
</dbReference>
<evidence type="ECO:0000256" key="10">
    <source>
        <dbReference type="SAM" id="MobiDB-lite"/>
    </source>
</evidence>
<dbReference type="PANTHER" id="PTHR31251:SF221">
    <property type="entry name" value="SBP-TYPE DOMAIN-CONTAINING PROTEIN"/>
    <property type="match status" value="1"/>
</dbReference>
<evidence type="ECO:0000256" key="5">
    <source>
        <dbReference type="ARBA" id="ARBA00023015"/>
    </source>
</evidence>
<dbReference type="AlphaFoldDB" id="A0AAD9TJU4"/>
<dbReference type="Pfam" id="PF03110">
    <property type="entry name" value="SBP"/>
    <property type="match status" value="1"/>
</dbReference>
<name>A0AAD9TJU4_9ROSI</name>
<evidence type="ECO:0000313" key="12">
    <source>
        <dbReference type="EMBL" id="KAK2636820.1"/>
    </source>
</evidence>
<dbReference type="Proteomes" id="UP001280121">
    <property type="component" value="Unassembled WGS sequence"/>
</dbReference>
<gene>
    <name evidence="12" type="ORF">Ddye_031612</name>
</gene>
<dbReference type="GO" id="GO:0008270">
    <property type="term" value="F:zinc ion binding"/>
    <property type="evidence" value="ECO:0007669"/>
    <property type="project" value="UniProtKB-KW"/>
</dbReference>
<comment type="caution">
    <text evidence="12">The sequence shown here is derived from an EMBL/GenBank/DDBJ whole genome shotgun (WGS) entry which is preliminary data.</text>
</comment>
<dbReference type="EMBL" id="JANJYI010000009">
    <property type="protein sequence ID" value="KAK2636820.1"/>
    <property type="molecule type" value="Genomic_DNA"/>
</dbReference>
<dbReference type="SUPFAM" id="SSF103612">
    <property type="entry name" value="SBT domain"/>
    <property type="match status" value="1"/>
</dbReference>
<evidence type="ECO:0000259" key="11">
    <source>
        <dbReference type="PROSITE" id="PS51141"/>
    </source>
</evidence>
<keyword evidence="7" id="KW-0804">Transcription</keyword>
<keyword evidence="8" id="KW-0539">Nucleus</keyword>
<protein>
    <recommendedName>
        <fullName evidence="11">SBP-type domain-containing protein</fullName>
    </recommendedName>
</protein>
<keyword evidence="6" id="KW-0238">DNA-binding</keyword>
<feature type="region of interest" description="Disordered" evidence="10">
    <location>
        <begin position="1"/>
        <end position="20"/>
    </location>
</feature>
<dbReference type="FunFam" id="4.10.1100.10:FF:000001">
    <property type="entry name" value="Squamosa promoter-binding-like protein 14"/>
    <property type="match status" value="1"/>
</dbReference>
<keyword evidence="3 9" id="KW-0863">Zinc-finger</keyword>
<proteinExistence type="predicted"/>
<dbReference type="PROSITE" id="PS51141">
    <property type="entry name" value="ZF_SBP"/>
    <property type="match status" value="1"/>
</dbReference>
<dbReference type="InterPro" id="IPR036893">
    <property type="entry name" value="SBP_sf"/>
</dbReference>
<evidence type="ECO:0000256" key="9">
    <source>
        <dbReference type="PROSITE-ProRule" id="PRU00470"/>
    </source>
</evidence>
<accession>A0AAD9TJU4</accession>
<organism evidence="12 13">
    <name type="scientific">Dipteronia dyeriana</name>
    <dbReference type="NCBI Taxonomy" id="168575"/>
    <lineage>
        <taxon>Eukaryota</taxon>
        <taxon>Viridiplantae</taxon>
        <taxon>Streptophyta</taxon>
        <taxon>Embryophyta</taxon>
        <taxon>Tracheophyta</taxon>
        <taxon>Spermatophyta</taxon>
        <taxon>Magnoliopsida</taxon>
        <taxon>eudicotyledons</taxon>
        <taxon>Gunneridae</taxon>
        <taxon>Pentapetalae</taxon>
        <taxon>rosids</taxon>
        <taxon>malvids</taxon>
        <taxon>Sapindales</taxon>
        <taxon>Sapindaceae</taxon>
        <taxon>Hippocastanoideae</taxon>
        <taxon>Acereae</taxon>
        <taxon>Dipteronia</taxon>
    </lineage>
</organism>
<evidence type="ECO:0000313" key="13">
    <source>
        <dbReference type="Proteomes" id="UP001280121"/>
    </source>
</evidence>
<dbReference type="Gene3D" id="4.10.1100.10">
    <property type="entry name" value="Transcription factor, SBP-box domain"/>
    <property type="match status" value="1"/>
</dbReference>
<evidence type="ECO:0000256" key="8">
    <source>
        <dbReference type="ARBA" id="ARBA00023242"/>
    </source>
</evidence>
<dbReference type="PANTHER" id="PTHR31251">
    <property type="entry name" value="SQUAMOSA PROMOTER-BINDING-LIKE PROTEIN 4"/>
    <property type="match status" value="1"/>
</dbReference>